<dbReference type="GO" id="GO:0008270">
    <property type="term" value="F:zinc ion binding"/>
    <property type="evidence" value="ECO:0007669"/>
    <property type="project" value="UniProtKB-KW"/>
</dbReference>
<dbReference type="GO" id="GO:0005634">
    <property type="term" value="C:nucleus"/>
    <property type="evidence" value="ECO:0007669"/>
    <property type="project" value="TreeGrafter"/>
</dbReference>
<dbReference type="InterPro" id="IPR036236">
    <property type="entry name" value="Znf_C2H2_sf"/>
</dbReference>
<dbReference type="STRING" id="63057.A0A2P5C5M4"/>
<dbReference type="PROSITE" id="PS00028">
    <property type="entry name" value="ZINC_FINGER_C2H2_1"/>
    <property type="match status" value="1"/>
</dbReference>
<feature type="domain" description="C2H2-type" evidence="2">
    <location>
        <begin position="25"/>
        <end position="52"/>
    </location>
</feature>
<keyword evidence="1" id="KW-0862">Zinc</keyword>
<dbReference type="GO" id="GO:0003700">
    <property type="term" value="F:DNA-binding transcription factor activity"/>
    <property type="evidence" value="ECO:0007669"/>
    <property type="project" value="TreeGrafter"/>
</dbReference>
<dbReference type="GO" id="GO:0010090">
    <property type="term" value="P:trichome morphogenesis"/>
    <property type="evidence" value="ECO:0007669"/>
    <property type="project" value="InterPro"/>
</dbReference>
<dbReference type="InParanoid" id="A0A2P5C5M4"/>
<dbReference type="GO" id="GO:0009740">
    <property type="term" value="P:gibberellic acid mediated signaling pathway"/>
    <property type="evidence" value="ECO:0007669"/>
    <property type="project" value="TreeGrafter"/>
</dbReference>
<dbReference type="GO" id="GO:0000976">
    <property type="term" value="F:transcription cis-regulatory region binding"/>
    <property type="evidence" value="ECO:0007669"/>
    <property type="project" value="TreeGrafter"/>
</dbReference>
<evidence type="ECO:0000313" key="3">
    <source>
        <dbReference type="EMBL" id="PON56311.1"/>
    </source>
</evidence>
<organism evidence="3 4">
    <name type="scientific">Trema orientale</name>
    <name type="common">Charcoal tree</name>
    <name type="synonym">Celtis orientalis</name>
    <dbReference type="NCBI Taxonomy" id="63057"/>
    <lineage>
        <taxon>Eukaryota</taxon>
        <taxon>Viridiplantae</taxon>
        <taxon>Streptophyta</taxon>
        <taxon>Embryophyta</taxon>
        <taxon>Tracheophyta</taxon>
        <taxon>Spermatophyta</taxon>
        <taxon>Magnoliopsida</taxon>
        <taxon>eudicotyledons</taxon>
        <taxon>Gunneridae</taxon>
        <taxon>Pentapetalae</taxon>
        <taxon>rosids</taxon>
        <taxon>fabids</taxon>
        <taxon>Rosales</taxon>
        <taxon>Cannabaceae</taxon>
        <taxon>Trema</taxon>
    </lineage>
</organism>
<reference evidence="4" key="1">
    <citation type="submission" date="2016-06" db="EMBL/GenBank/DDBJ databases">
        <title>Parallel loss of symbiosis genes in relatives of nitrogen-fixing non-legume Parasponia.</title>
        <authorList>
            <person name="Van Velzen R."/>
            <person name="Holmer R."/>
            <person name="Bu F."/>
            <person name="Rutten L."/>
            <person name="Van Zeijl A."/>
            <person name="Liu W."/>
            <person name="Santuari L."/>
            <person name="Cao Q."/>
            <person name="Sharma T."/>
            <person name="Shen D."/>
            <person name="Roswanjaya Y."/>
            <person name="Wardhani T."/>
            <person name="Kalhor M.S."/>
            <person name="Jansen J."/>
            <person name="Van den Hoogen J."/>
            <person name="Gungor B."/>
            <person name="Hartog M."/>
            <person name="Hontelez J."/>
            <person name="Verver J."/>
            <person name="Yang W.-C."/>
            <person name="Schijlen E."/>
            <person name="Repin R."/>
            <person name="Schilthuizen M."/>
            <person name="Schranz E."/>
            <person name="Heidstra R."/>
            <person name="Miyata K."/>
            <person name="Fedorova E."/>
            <person name="Kohlen W."/>
            <person name="Bisseling T."/>
            <person name="Smit S."/>
            <person name="Geurts R."/>
        </authorList>
    </citation>
    <scope>NUCLEOTIDE SEQUENCE [LARGE SCALE GENOMIC DNA]</scope>
    <source>
        <strain evidence="4">cv. RG33-2</strain>
    </source>
</reference>
<dbReference type="InterPro" id="IPR013087">
    <property type="entry name" value="Znf_C2H2_type"/>
</dbReference>
<dbReference type="PANTHER" id="PTHR46353:SF22">
    <property type="entry name" value="ZINC FINGER PROTEIN 6-LIKE"/>
    <property type="match status" value="1"/>
</dbReference>
<keyword evidence="4" id="KW-1185">Reference proteome</keyword>
<gene>
    <name evidence="3" type="ORF">TorRG33x02_296760</name>
</gene>
<accession>A0A2P5C5M4</accession>
<comment type="caution">
    <text evidence="3">The sequence shown here is derived from an EMBL/GenBank/DDBJ whole genome shotgun (WGS) entry which is preliminary data.</text>
</comment>
<proteinExistence type="predicted"/>
<name>A0A2P5C5M4_TREOI</name>
<keyword evidence="1" id="KW-0863">Zinc-finger</keyword>
<evidence type="ECO:0000256" key="1">
    <source>
        <dbReference type="PROSITE-ProRule" id="PRU00042"/>
    </source>
</evidence>
<evidence type="ECO:0000259" key="2">
    <source>
        <dbReference type="PROSITE" id="PS50157"/>
    </source>
</evidence>
<dbReference type="EMBL" id="JXTC01000410">
    <property type="protein sequence ID" value="PON56311.1"/>
    <property type="molecule type" value="Genomic_DNA"/>
</dbReference>
<dbReference type="Pfam" id="PF13912">
    <property type="entry name" value="zf-C2H2_6"/>
    <property type="match status" value="1"/>
</dbReference>
<sequence>MPIKFESQQSDSDESTAVSIPGKKFKCPFCWRSFETGQALGGHQNAHRSERDERKRKELYQAHFEAAASWSQFPYTFSPSSPLFFVAPMFKPTISTNYRTLFQPQYSSAIVGTRLHYHLHQDHDHHTYGTARSPMCQHGPYDHHHHQPLMTNDYLDEWMNIYNTGGSVPAEVAEAAAARSLERFMSNSIAKGLKELGCDEVSLGEKEKEVDLELRL</sequence>
<dbReference type="PANTHER" id="PTHR46353">
    <property type="entry name" value="ZINC FINGER PROTEIN 5"/>
    <property type="match status" value="1"/>
</dbReference>
<dbReference type="Proteomes" id="UP000237000">
    <property type="component" value="Unassembled WGS sequence"/>
</dbReference>
<dbReference type="InterPro" id="IPR044299">
    <property type="entry name" value="GIS3/ZFP5/ZFP6"/>
</dbReference>
<dbReference type="OrthoDB" id="9442240at2759"/>
<dbReference type="GO" id="GO:0009736">
    <property type="term" value="P:cytokinin-activated signaling pathway"/>
    <property type="evidence" value="ECO:0007669"/>
    <property type="project" value="TreeGrafter"/>
</dbReference>
<dbReference type="SUPFAM" id="SSF57667">
    <property type="entry name" value="beta-beta-alpha zinc fingers"/>
    <property type="match status" value="1"/>
</dbReference>
<keyword evidence="1" id="KW-0479">Metal-binding</keyword>
<evidence type="ECO:0000313" key="4">
    <source>
        <dbReference type="Proteomes" id="UP000237000"/>
    </source>
</evidence>
<dbReference type="AlphaFoldDB" id="A0A2P5C5M4"/>
<protein>
    <submittedName>
        <fullName evidence="3">Yin/yang transcription factor</fullName>
    </submittedName>
</protein>
<dbReference type="PROSITE" id="PS50157">
    <property type="entry name" value="ZINC_FINGER_C2H2_2"/>
    <property type="match status" value="1"/>
</dbReference>
<dbReference type="Gene3D" id="3.30.160.60">
    <property type="entry name" value="Classic Zinc Finger"/>
    <property type="match status" value="1"/>
</dbReference>